<proteinExistence type="predicted"/>
<organism evidence="1 2">
    <name type="scientific">Trifolium medium</name>
    <dbReference type="NCBI Taxonomy" id="97028"/>
    <lineage>
        <taxon>Eukaryota</taxon>
        <taxon>Viridiplantae</taxon>
        <taxon>Streptophyta</taxon>
        <taxon>Embryophyta</taxon>
        <taxon>Tracheophyta</taxon>
        <taxon>Spermatophyta</taxon>
        <taxon>Magnoliopsida</taxon>
        <taxon>eudicotyledons</taxon>
        <taxon>Gunneridae</taxon>
        <taxon>Pentapetalae</taxon>
        <taxon>rosids</taxon>
        <taxon>fabids</taxon>
        <taxon>Fabales</taxon>
        <taxon>Fabaceae</taxon>
        <taxon>Papilionoideae</taxon>
        <taxon>50 kb inversion clade</taxon>
        <taxon>NPAAA clade</taxon>
        <taxon>Hologalegina</taxon>
        <taxon>IRL clade</taxon>
        <taxon>Trifolieae</taxon>
        <taxon>Trifolium</taxon>
    </lineage>
</organism>
<dbReference type="Gene3D" id="3.90.180.10">
    <property type="entry name" value="Medium-chain alcohol dehydrogenases, catalytic domain"/>
    <property type="match status" value="1"/>
</dbReference>
<dbReference type="InterPro" id="IPR011032">
    <property type="entry name" value="GroES-like_sf"/>
</dbReference>
<protein>
    <submittedName>
        <fullName evidence="1">NADP-dependent alkenal double bond reductase</fullName>
    </submittedName>
</protein>
<dbReference type="PANTHER" id="PTHR43205:SF7">
    <property type="entry name" value="PROSTAGLANDIN REDUCTASE 1"/>
    <property type="match status" value="1"/>
</dbReference>
<dbReference type="PANTHER" id="PTHR43205">
    <property type="entry name" value="PROSTAGLANDIN REDUCTASE"/>
    <property type="match status" value="1"/>
</dbReference>
<reference evidence="1 2" key="1">
    <citation type="journal article" date="2018" name="Front. Plant Sci.">
        <title>Red Clover (Trifolium pratense) and Zigzag Clover (T. medium) - A Picture of Genomic Similarities and Differences.</title>
        <authorList>
            <person name="Dluhosova J."/>
            <person name="Istvanek J."/>
            <person name="Nedelnik J."/>
            <person name="Repkova J."/>
        </authorList>
    </citation>
    <scope>NUCLEOTIDE SEQUENCE [LARGE SCALE GENOMIC DNA]</scope>
    <source>
        <strain evidence="2">cv. 10/8</strain>
        <tissue evidence="1">Leaf</tissue>
    </source>
</reference>
<dbReference type="SUPFAM" id="SSF50129">
    <property type="entry name" value="GroES-like"/>
    <property type="match status" value="1"/>
</dbReference>
<dbReference type="Gene3D" id="3.40.50.720">
    <property type="entry name" value="NAD(P)-binding Rossmann-like Domain"/>
    <property type="match status" value="1"/>
</dbReference>
<dbReference type="EMBL" id="LXQA010225371">
    <property type="protein sequence ID" value="MCI35633.1"/>
    <property type="molecule type" value="Genomic_DNA"/>
</dbReference>
<dbReference type="InterPro" id="IPR045010">
    <property type="entry name" value="MDR_fam"/>
</dbReference>
<evidence type="ECO:0000313" key="2">
    <source>
        <dbReference type="Proteomes" id="UP000265520"/>
    </source>
</evidence>
<name>A0A392RGA5_9FABA</name>
<comment type="caution">
    <text evidence="1">The sequence shown here is derived from an EMBL/GenBank/DDBJ whole genome shotgun (WGS) entry which is preliminary data.</text>
</comment>
<dbReference type="AlphaFoldDB" id="A0A392RGA5"/>
<evidence type="ECO:0000313" key="1">
    <source>
        <dbReference type="EMBL" id="MCI35633.1"/>
    </source>
</evidence>
<sequence>ILPHIREGKVVYVEDIAEGLDKGPAALVGLFKGQNVGKQVVVIARE</sequence>
<feature type="non-terminal residue" evidence="1">
    <location>
        <position position="1"/>
    </location>
</feature>
<keyword evidence="2" id="KW-1185">Reference proteome</keyword>
<dbReference type="GO" id="GO:0032440">
    <property type="term" value="F:2-alkenal reductase [NAD(P)H] activity"/>
    <property type="evidence" value="ECO:0007669"/>
    <property type="project" value="TreeGrafter"/>
</dbReference>
<accession>A0A392RGA5</accession>
<dbReference type="Proteomes" id="UP000265520">
    <property type="component" value="Unassembled WGS sequence"/>
</dbReference>